<dbReference type="SUPFAM" id="SSF52047">
    <property type="entry name" value="RNI-like"/>
    <property type="match status" value="1"/>
</dbReference>
<dbReference type="InterPro" id="IPR036047">
    <property type="entry name" value="F-box-like_dom_sf"/>
</dbReference>
<dbReference type="OrthoDB" id="3910798at2759"/>
<proteinExistence type="predicted"/>
<evidence type="ECO:0000256" key="1">
    <source>
        <dbReference type="SAM" id="MobiDB-lite"/>
    </source>
</evidence>
<dbReference type="EMBL" id="ML995836">
    <property type="protein sequence ID" value="KAF2769178.1"/>
    <property type="molecule type" value="Genomic_DNA"/>
</dbReference>
<organism evidence="2 3">
    <name type="scientific">Teratosphaeria nubilosa</name>
    <dbReference type="NCBI Taxonomy" id="161662"/>
    <lineage>
        <taxon>Eukaryota</taxon>
        <taxon>Fungi</taxon>
        <taxon>Dikarya</taxon>
        <taxon>Ascomycota</taxon>
        <taxon>Pezizomycotina</taxon>
        <taxon>Dothideomycetes</taxon>
        <taxon>Dothideomycetidae</taxon>
        <taxon>Mycosphaerellales</taxon>
        <taxon>Teratosphaeriaceae</taxon>
        <taxon>Teratosphaeria</taxon>
    </lineage>
</organism>
<dbReference type="SUPFAM" id="SSF81383">
    <property type="entry name" value="F-box domain"/>
    <property type="match status" value="1"/>
</dbReference>
<protein>
    <recommendedName>
        <fullName evidence="4">F-box domain-containing protein</fullName>
    </recommendedName>
</protein>
<gene>
    <name evidence="2" type="ORF">EJ03DRAFT_327621</name>
</gene>
<reference evidence="2" key="1">
    <citation type="journal article" date="2020" name="Stud. Mycol.">
        <title>101 Dothideomycetes genomes: a test case for predicting lifestyles and emergence of pathogens.</title>
        <authorList>
            <person name="Haridas S."/>
            <person name="Albert R."/>
            <person name="Binder M."/>
            <person name="Bloem J."/>
            <person name="Labutti K."/>
            <person name="Salamov A."/>
            <person name="Andreopoulos B."/>
            <person name="Baker S."/>
            <person name="Barry K."/>
            <person name="Bills G."/>
            <person name="Bluhm B."/>
            <person name="Cannon C."/>
            <person name="Castanera R."/>
            <person name="Culley D."/>
            <person name="Daum C."/>
            <person name="Ezra D."/>
            <person name="Gonzalez J."/>
            <person name="Henrissat B."/>
            <person name="Kuo A."/>
            <person name="Liang C."/>
            <person name="Lipzen A."/>
            <person name="Lutzoni F."/>
            <person name="Magnuson J."/>
            <person name="Mondo S."/>
            <person name="Nolan M."/>
            <person name="Ohm R."/>
            <person name="Pangilinan J."/>
            <person name="Park H.-J."/>
            <person name="Ramirez L."/>
            <person name="Alfaro M."/>
            <person name="Sun H."/>
            <person name="Tritt A."/>
            <person name="Yoshinaga Y."/>
            <person name="Zwiers L.-H."/>
            <person name="Turgeon B."/>
            <person name="Goodwin S."/>
            <person name="Spatafora J."/>
            <person name="Crous P."/>
            <person name="Grigoriev I."/>
        </authorList>
    </citation>
    <scope>NUCLEOTIDE SEQUENCE</scope>
    <source>
        <strain evidence="2">CBS 116005</strain>
    </source>
</reference>
<sequence length="399" mass="44760">MVATKPLDTIPEELQAMVASFAKPRDLIALRQTCRALARTSHDAFAKAFFRAREHDVSIHGLKALLDIVTTSVFGQRIQEIVFVGVAPLLYDPYAEHTEQMLEKDQARASGDCGALLMQLFKSLISAGYAPALKLSAESDDFNYYADKFARHIMRALVAARYPIEDLTLSLPDLNYAAFAFFRAPACESAQVFQSLRRLAICKNDLDSIVAHFRNPNKTHLAEMLEKATLLEELKLFDEDQCTTQCSAYLHKIFESLQTSSLKSVEVSDLCIDDDVVDPMLLTCLRRCGVLLERIVFKNMTMILHDEMWQELAKWMSEKLPALKYLRLEKLAYRLLDGVHMKWYGRAMEGEYQGREAVEKALSKLCEQSDLVGAAGSAAHGEEDAETSDEDDLDADAAA</sequence>
<dbReference type="AlphaFoldDB" id="A0A6G1L9T3"/>
<evidence type="ECO:0008006" key="4">
    <source>
        <dbReference type="Google" id="ProtNLM"/>
    </source>
</evidence>
<feature type="compositionally biased region" description="Acidic residues" evidence="1">
    <location>
        <begin position="383"/>
        <end position="399"/>
    </location>
</feature>
<accession>A0A6G1L9T3</accession>
<dbReference type="Proteomes" id="UP000799436">
    <property type="component" value="Unassembled WGS sequence"/>
</dbReference>
<evidence type="ECO:0000313" key="3">
    <source>
        <dbReference type="Proteomes" id="UP000799436"/>
    </source>
</evidence>
<feature type="region of interest" description="Disordered" evidence="1">
    <location>
        <begin position="373"/>
        <end position="399"/>
    </location>
</feature>
<keyword evidence="3" id="KW-1185">Reference proteome</keyword>
<dbReference type="CDD" id="cd09917">
    <property type="entry name" value="F-box_SF"/>
    <property type="match status" value="1"/>
</dbReference>
<evidence type="ECO:0000313" key="2">
    <source>
        <dbReference type="EMBL" id="KAF2769178.1"/>
    </source>
</evidence>
<name>A0A6G1L9T3_9PEZI</name>